<sequence>MATQLFSDRFVQLLPVVFKAQAAFTGVFGDLQAVDGVSDSDTAMRVKTNDLPVVLGTYSTDPNVAFGTGTANSSRFGQMTEVIYKDVAVPYSDPWALHRGLDRFTVNADLDSAVSTELERAAQAEVRALNAQLGAYLVSKAASDLGSADDVVALFDKADEQMTELEVNVPVSAYVAPDVYNKIVDNTLTTTGKRSSVNIDTNGVVEFKGFKVYKVASKYLGKAKAIFAPDGIGRAFAGISTLRAIEAIDFDGIELQGAGKVGQYISDENLKAVFTAGASSN</sequence>
<evidence type="ECO:0000313" key="1">
    <source>
        <dbReference type="EMBL" id="DAD70518.1"/>
    </source>
</evidence>
<reference evidence="1" key="1">
    <citation type="journal article" date="2021" name="Proc. Natl. Acad. Sci. U.S.A.">
        <title>A Catalog of Tens of Thousands of Viruses from Human Metagenomes Reveals Hidden Associations with Chronic Diseases.</title>
        <authorList>
            <person name="Tisza M.J."/>
            <person name="Buck C.B."/>
        </authorList>
    </citation>
    <scope>NUCLEOTIDE SEQUENCE</scope>
    <source>
        <strain evidence="1">CtcPV5</strain>
    </source>
</reference>
<organism evidence="1">
    <name type="scientific">Siphoviridae sp. ctcPV5</name>
    <dbReference type="NCBI Taxonomy" id="2827582"/>
    <lineage>
        <taxon>Viruses</taxon>
        <taxon>Duplodnaviria</taxon>
        <taxon>Heunggongvirae</taxon>
        <taxon>Uroviricota</taxon>
        <taxon>Caudoviricetes</taxon>
    </lineage>
</organism>
<accession>A0A8S5LKM1</accession>
<dbReference type="EMBL" id="BK015867">
    <property type="protein sequence ID" value="DAD70518.1"/>
    <property type="molecule type" value="Genomic_DNA"/>
</dbReference>
<protein>
    <submittedName>
        <fullName evidence="1">Major capsid protein</fullName>
    </submittedName>
</protein>
<name>A0A8S5LKM1_9CAUD</name>
<proteinExistence type="predicted"/>